<protein>
    <submittedName>
        <fullName evidence="1">Uncharacterized protein</fullName>
    </submittedName>
</protein>
<organism evidence="1 2">
    <name type="scientific">Cellulophaga phage phi4:1_13</name>
    <dbReference type="NCBI Taxonomy" id="1747284"/>
    <lineage>
        <taxon>Viruses</taxon>
        <taxon>Duplodnaviria</taxon>
        <taxon>Heunggongvirae</taxon>
        <taxon>Uroviricota</taxon>
        <taxon>Caudoviricetes</taxon>
        <taxon>Lightbulbvirus</taxon>
        <taxon>Lightbulbvirus Cba41</taxon>
    </lineage>
</organism>
<dbReference type="EMBL" id="KT962245">
    <property type="protein sequence ID" value="ALO80084.1"/>
    <property type="molecule type" value="Genomic_RNA"/>
</dbReference>
<evidence type="ECO:0000313" key="2">
    <source>
        <dbReference type="Proteomes" id="UP000229115"/>
    </source>
</evidence>
<gene>
    <name evidence="1" type="ORF">Phi4113_075</name>
</gene>
<proteinExistence type="predicted"/>
<reference evidence="1 2" key="1">
    <citation type="submission" date="2015-10" db="EMBL/GenBank/DDBJ databases">
        <title>Large-scale maps of variable infection efficiencies in aquatic Bacteriodetes phage-host model systems.</title>
        <authorList>
            <person name="Holmfeldt K."/>
            <person name="Solonenko N."/>
            <person name="Howard-Varona C."/>
            <person name="Moreno M."/>
            <person name="Malmstrom R.R."/>
            <person name="Blow M.J."/>
            <person name="Sullivan M.B."/>
        </authorList>
    </citation>
    <scope>NUCLEOTIDE SEQUENCE [LARGE SCALE GENOMIC DNA]</scope>
</reference>
<sequence length="39" mass="4331">MLYVCQEFKKIKVQLTKTGITVIDKTKGARAYLGDTVIG</sequence>
<accession>A0A0S2MVY5</accession>
<evidence type="ECO:0000313" key="1">
    <source>
        <dbReference type="EMBL" id="ALO80084.1"/>
    </source>
</evidence>
<name>A0A0S2MVY5_9CAUD</name>
<dbReference type="Proteomes" id="UP000229115">
    <property type="component" value="Segment"/>
</dbReference>